<keyword evidence="3" id="KW-1185">Reference proteome</keyword>
<feature type="compositionally biased region" description="Basic and acidic residues" evidence="1">
    <location>
        <begin position="1096"/>
        <end position="1108"/>
    </location>
</feature>
<sequence>MFYDTFVEEVLNSDYSCSSYSQLEPKCSLNDLAEFLAESTHSSAFSGVGAPETALLALHKAVQDRLPNQKDAGFIEWDKDCQAELISFCDNIGEAGQNTCVFGDIASFFRDELQPVIQDLVNKPGMALEILSPVICERRAMKRKAWCVRHNKECFLTLARSHIAGSSCTAHSKQGKQLAFSDKNAIHFLAWAGLRLEIMEPELTLENVAEFSTDVLERLLGPAYHIEATLLDPRSFGKYHRLRHKGAALYQLSPLTRFPRRFYRATMFSWREVFFAHMFKDGVIANEYDQELSWARNRKLSMFHAFGDAEAVEPIIEHYGLDQDIIHEGGGEKKQPFLAALNVSELKTRDAYGRKCPGEAWQLNQNPDAGVTPLALVSEALELEGSWKKKCTTEGITTRHSEYQKIYDAHALKDEDTVLQSAIEKELAKQLDHGFDDTPKGEKGSTGGGGGGKPPVIEESEADDDDEEDADGDVDVDEAISELKKERQEKRGKKIRKRIQKQRTAAAAAKKKNKKKTAGADGGAAKEGGVESKPTQGKDECDEFDVHIQTIAGNNPDRRIKRALDDFLCTLSFLRSNLNHEINEEECSRSKSFLVSLFLELSWNCSVAANGKQYKTYSTFREEVHRIFYAAHQKLQFRGESVDPLKLAQDLMSMLEVVSEVKGEKDEVDEEAMLSYIRTFGSEKEKEIRKFVDSQLPLPVSLHENFGKFRQALGTQVKQFRDMGDMKSQLAHFYDVFNEMHVLPSNWLIYAAGVSYLCQKAGGRFVENSKDAFGSIHNLATFCVIRAKYIMLGLKDLIAMKVFKCPDTMQKSITSIAAELDTVATDTAESEASLEGHLSKLEGALAAFDLEQDDDQAKDDETEQQRLLKKALVPLKHIHQPISLNMFPSFKEDDALFEESCDRDKVYGHLREINVEANALWIKAVERGLEAVLWRFYESRSSVPEKHIMYVADPAGAGLKGSEKCVTVNCPDMMELMYCGGVSTEPSAHSLPLGTLGDIQFFIHPTPAPPGGDAVVPAWLAKPTPKRENVTLEAAHSTISVYITSNGTVSTSSPVLEWEEKQAQTCLIQSLKKAEARAQKYKKLAKKWKEAIPAIQKEKDEKEEEQKEGQQQPNNMETKEKEHEPGAKSADGPQGEGELSETRPPKDADAAPDSVLSKGEGGGDTEALGLPDTVMDASSFQEKASESQVPDAAPGKDAPPKPQQPQMEQTAHKHQDNELDSAEEEPEESPFKKLRTCAGPKPLYMQMELHIHSLLGSV</sequence>
<feature type="compositionally biased region" description="Basic residues" evidence="1">
    <location>
        <begin position="490"/>
        <end position="501"/>
    </location>
</feature>
<dbReference type="Gene3D" id="3.40.50.150">
    <property type="entry name" value="Vaccinia Virus protein VP39"/>
    <property type="match status" value="1"/>
</dbReference>
<feature type="compositionally biased region" description="Basic and acidic residues" evidence="1">
    <location>
        <begin position="1117"/>
        <end position="1126"/>
    </location>
</feature>
<feature type="region of interest" description="Disordered" evidence="1">
    <location>
        <begin position="430"/>
        <end position="539"/>
    </location>
</feature>
<feature type="region of interest" description="Disordered" evidence="1">
    <location>
        <begin position="1096"/>
        <end position="1236"/>
    </location>
</feature>
<dbReference type="InterPro" id="IPR029063">
    <property type="entry name" value="SAM-dependent_MTases_sf"/>
</dbReference>
<gene>
    <name evidence="2" type="ORF">CCMP2556_LOCUS7357</name>
</gene>
<reference evidence="2 3" key="1">
    <citation type="submission" date="2024-02" db="EMBL/GenBank/DDBJ databases">
        <authorList>
            <person name="Chen Y."/>
            <person name="Shah S."/>
            <person name="Dougan E. K."/>
            <person name="Thang M."/>
            <person name="Chan C."/>
        </authorList>
    </citation>
    <scope>NUCLEOTIDE SEQUENCE [LARGE SCALE GENOMIC DNA]</scope>
</reference>
<feature type="compositionally biased region" description="Basic and acidic residues" evidence="1">
    <location>
        <begin position="1140"/>
        <end position="1149"/>
    </location>
</feature>
<dbReference type="SUPFAM" id="SSF53335">
    <property type="entry name" value="S-adenosyl-L-methionine-dependent methyltransferases"/>
    <property type="match status" value="1"/>
</dbReference>
<feature type="compositionally biased region" description="Basic and acidic residues" evidence="1">
    <location>
        <begin position="430"/>
        <end position="443"/>
    </location>
</feature>
<evidence type="ECO:0000313" key="3">
    <source>
        <dbReference type="Proteomes" id="UP001642484"/>
    </source>
</evidence>
<comment type="caution">
    <text evidence="2">The sequence shown here is derived from an EMBL/GenBank/DDBJ whole genome shotgun (WGS) entry which is preliminary data.</text>
</comment>
<accession>A0ABP0IQ18</accession>
<feature type="compositionally biased region" description="Acidic residues" evidence="1">
    <location>
        <begin position="1218"/>
        <end position="1228"/>
    </location>
</feature>
<organism evidence="2 3">
    <name type="scientific">Durusdinium trenchii</name>
    <dbReference type="NCBI Taxonomy" id="1381693"/>
    <lineage>
        <taxon>Eukaryota</taxon>
        <taxon>Sar</taxon>
        <taxon>Alveolata</taxon>
        <taxon>Dinophyceae</taxon>
        <taxon>Suessiales</taxon>
        <taxon>Symbiodiniaceae</taxon>
        <taxon>Durusdinium</taxon>
    </lineage>
</organism>
<feature type="compositionally biased region" description="Acidic residues" evidence="1">
    <location>
        <begin position="458"/>
        <end position="480"/>
    </location>
</feature>
<proteinExistence type="predicted"/>
<dbReference type="Proteomes" id="UP001642484">
    <property type="component" value="Unassembled WGS sequence"/>
</dbReference>
<evidence type="ECO:0000256" key="1">
    <source>
        <dbReference type="SAM" id="MobiDB-lite"/>
    </source>
</evidence>
<feature type="compositionally biased region" description="Polar residues" evidence="1">
    <location>
        <begin position="1176"/>
        <end position="1188"/>
    </location>
</feature>
<evidence type="ECO:0000313" key="2">
    <source>
        <dbReference type="EMBL" id="CAK9003612.1"/>
    </source>
</evidence>
<protein>
    <submittedName>
        <fullName evidence="2">Uncharacterized protein</fullName>
    </submittedName>
</protein>
<dbReference type="EMBL" id="CAXAMN010003258">
    <property type="protein sequence ID" value="CAK9003612.1"/>
    <property type="molecule type" value="Genomic_DNA"/>
</dbReference>
<feature type="compositionally biased region" description="Gly residues" evidence="1">
    <location>
        <begin position="444"/>
        <end position="453"/>
    </location>
</feature>
<name>A0ABP0IQ18_9DINO</name>